<dbReference type="AlphaFoldDB" id="A0A4R0QRK1"/>
<feature type="region of interest" description="Disordered" evidence="1">
    <location>
        <begin position="137"/>
        <end position="156"/>
    </location>
</feature>
<dbReference type="EMBL" id="RXLP01000002">
    <property type="protein sequence ID" value="TCD55002.1"/>
    <property type="molecule type" value="Genomic_DNA"/>
</dbReference>
<name>A0A4R0QRK1_9BIFI</name>
<feature type="region of interest" description="Disordered" evidence="1">
    <location>
        <begin position="1"/>
        <end position="26"/>
    </location>
</feature>
<evidence type="ECO:0000313" key="4">
    <source>
        <dbReference type="Proteomes" id="UP000291289"/>
    </source>
</evidence>
<dbReference type="OrthoDB" id="4336761at2"/>
<sequence>MRPSSDEWHIVGFSSDPVPGNPQSVDSLSAHINGKYVTPLSELSTALQQVKSKANSSSTMLMSESGKAFIDMLGDFPQKISDLHDAMKSVSTVLDTWSEDMSTQQRVAGHALEEAIEAYNSKKALQTQLNNERDNLRSLNHRDTSGYSDQQKSDLESSRSLVESQIAGLNSRISGYDSTIETAKTTIARAKSDYDQAALTAAKGIQTAQQQGNITKLSLMEKIKKGAYDFFHSKGWKKFVQIVEFVGAVVGILSIFIPGPGWLFAAITLAASAVTLVDSSAKYLSGEMSLAEFGFNLLISTLGAWSGLAGIKAVGEAKSAAEAVKIGKHSAQASKAKALFAKAAGFGEHVGVKEGKYFIAKDAISHEIGSNVIKSMMPNIVKGDALADDASKGLKLVFKDAFKTAKDTKATLNFAKNSVSTVKDAYKAYTNPAPSNDAAGTISKTFSAVQVVAPGLTGDVGKIAKLISKTSNLFE</sequence>
<feature type="transmembrane region" description="Helical" evidence="2">
    <location>
        <begin position="239"/>
        <end position="257"/>
    </location>
</feature>
<gene>
    <name evidence="3" type="ORF">EJ419_01025</name>
</gene>
<organism evidence="3 4">
    <name type="scientific">Alloscardovia theropitheci</name>
    <dbReference type="NCBI Taxonomy" id="2496842"/>
    <lineage>
        <taxon>Bacteria</taxon>
        <taxon>Bacillati</taxon>
        <taxon>Actinomycetota</taxon>
        <taxon>Actinomycetes</taxon>
        <taxon>Bifidobacteriales</taxon>
        <taxon>Bifidobacteriaceae</taxon>
        <taxon>Alloscardovia</taxon>
    </lineage>
</organism>
<proteinExistence type="predicted"/>
<keyword evidence="2" id="KW-0812">Transmembrane</keyword>
<dbReference type="Proteomes" id="UP000291289">
    <property type="component" value="Unassembled WGS sequence"/>
</dbReference>
<keyword evidence="4" id="KW-1185">Reference proteome</keyword>
<evidence type="ECO:0000256" key="1">
    <source>
        <dbReference type="SAM" id="MobiDB-lite"/>
    </source>
</evidence>
<comment type="caution">
    <text evidence="3">The sequence shown here is derived from an EMBL/GenBank/DDBJ whole genome shotgun (WGS) entry which is preliminary data.</text>
</comment>
<keyword evidence="2" id="KW-0472">Membrane</keyword>
<keyword evidence="2" id="KW-1133">Transmembrane helix</keyword>
<evidence type="ECO:0000256" key="2">
    <source>
        <dbReference type="SAM" id="Phobius"/>
    </source>
</evidence>
<accession>A0A4R0QRK1</accession>
<protein>
    <submittedName>
        <fullName evidence="3">Uncharacterized protein</fullName>
    </submittedName>
</protein>
<evidence type="ECO:0000313" key="3">
    <source>
        <dbReference type="EMBL" id="TCD55002.1"/>
    </source>
</evidence>
<dbReference type="RefSeq" id="WP_131283060.1">
    <property type="nucleotide sequence ID" value="NZ_RXLP01000002.1"/>
</dbReference>
<reference evidence="3 4" key="1">
    <citation type="submission" date="2018-12" db="EMBL/GenBank/DDBJ databases">
        <title>Alloscrdovia theropitheci sp. nov: a novel taxon from the feces of the bleeding-herat monkey (Theropithecus geleda).</title>
        <authorList>
            <person name="Modesto M."/>
        </authorList>
    </citation>
    <scope>NUCLEOTIDE SEQUENCE [LARGE SCALE GENOMIC DNA]</scope>
    <source>
        <strain evidence="3 4">GLDI4/2</strain>
    </source>
</reference>